<protein>
    <recommendedName>
        <fullName evidence="4">Histidine biosynthesis bifunctional protein HisIE</fullName>
        <ecNumber evidence="3">3.5.4.19</ecNumber>
    </recommendedName>
</protein>
<dbReference type="FunFam" id="3.10.20.810:FF:000001">
    <property type="entry name" value="Histidine biosynthesis bifunctional protein HisIE"/>
    <property type="match status" value="1"/>
</dbReference>
<evidence type="ECO:0000256" key="5">
    <source>
        <dbReference type="ARBA" id="ARBA00022490"/>
    </source>
</evidence>
<evidence type="ECO:0000256" key="6">
    <source>
        <dbReference type="ARBA" id="ARBA00022605"/>
    </source>
</evidence>
<proteinExistence type="inferred from homology"/>
<evidence type="ECO:0000256" key="7">
    <source>
        <dbReference type="ARBA" id="ARBA00022801"/>
    </source>
</evidence>
<dbReference type="PANTHER" id="PTHR42945">
    <property type="entry name" value="HISTIDINE BIOSYNTHESIS BIFUNCTIONAL PROTEIN"/>
    <property type="match status" value="1"/>
</dbReference>
<name>A0A381ZL35_9ZZZZ</name>
<keyword evidence="7" id="KW-0378">Hydrolase</keyword>
<evidence type="ECO:0000256" key="4">
    <source>
        <dbReference type="ARBA" id="ARBA00017720"/>
    </source>
</evidence>
<dbReference type="GO" id="GO:0004636">
    <property type="term" value="F:phosphoribosyl-ATP diphosphatase activity"/>
    <property type="evidence" value="ECO:0007669"/>
    <property type="project" value="UniProtKB-ARBA"/>
</dbReference>
<keyword evidence="8" id="KW-0368">Histidine biosynthesis</keyword>
<dbReference type="NCBIfam" id="NF000768">
    <property type="entry name" value="PRK00051.1"/>
    <property type="match status" value="1"/>
</dbReference>
<dbReference type="Pfam" id="PF01502">
    <property type="entry name" value="PRA-CH"/>
    <property type="match status" value="1"/>
</dbReference>
<dbReference type="UniPathway" id="UPA00031">
    <property type="reaction ID" value="UER00008"/>
</dbReference>
<organism evidence="10">
    <name type="scientific">marine metagenome</name>
    <dbReference type="NCBI Taxonomy" id="408172"/>
    <lineage>
        <taxon>unclassified sequences</taxon>
        <taxon>metagenomes</taxon>
        <taxon>ecological metagenomes</taxon>
    </lineage>
</organism>
<dbReference type="InterPro" id="IPR038019">
    <property type="entry name" value="PRib_AMP_CycHydrolase_sf"/>
</dbReference>
<dbReference type="GO" id="GO:0000105">
    <property type="term" value="P:L-histidine biosynthetic process"/>
    <property type="evidence" value="ECO:0007669"/>
    <property type="project" value="UniProtKB-UniPathway"/>
</dbReference>
<dbReference type="HAMAP" id="MF_01021">
    <property type="entry name" value="HisI"/>
    <property type="match status" value="1"/>
</dbReference>
<dbReference type="SUPFAM" id="SSF141734">
    <property type="entry name" value="HisI-like"/>
    <property type="match status" value="1"/>
</dbReference>
<sequence>MKSWLDKINWNEDSLVPVIVQETGTKQILMHAWMSRDSLEKTYKSGRATYWSRSRQSLWVKGESSGHYQFVESIQTDCDYDALLITVKQEGGIACHTGRYHCFFTKLIDNNWIKTEKILKDPRDIYGK</sequence>
<dbReference type="AlphaFoldDB" id="A0A381ZL35"/>
<evidence type="ECO:0000256" key="1">
    <source>
        <dbReference type="ARBA" id="ARBA00000024"/>
    </source>
</evidence>
<evidence type="ECO:0000256" key="2">
    <source>
        <dbReference type="ARBA" id="ARBA00005169"/>
    </source>
</evidence>
<dbReference type="Gene3D" id="3.10.20.810">
    <property type="entry name" value="Phosphoribosyl-AMP cyclohydrolase"/>
    <property type="match status" value="1"/>
</dbReference>
<accession>A0A381ZL35</accession>
<comment type="catalytic activity">
    <reaction evidence="1">
        <text>1-(5-phospho-beta-D-ribosyl)-5'-AMP + H2O = 1-(5-phospho-beta-D-ribosyl)-5-[(5-phospho-beta-D-ribosylamino)methylideneamino]imidazole-4-carboxamide</text>
        <dbReference type="Rhea" id="RHEA:20049"/>
        <dbReference type="ChEBI" id="CHEBI:15377"/>
        <dbReference type="ChEBI" id="CHEBI:58435"/>
        <dbReference type="ChEBI" id="CHEBI:59457"/>
        <dbReference type="EC" id="3.5.4.19"/>
    </reaction>
</comment>
<reference evidence="10" key="1">
    <citation type="submission" date="2018-05" db="EMBL/GenBank/DDBJ databases">
        <authorList>
            <person name="Lanie J.A."/>
            <person name="Ng W.-L."/>
            <person name="Kazmierczak K.M."/>
            <person name="Andrzejewski T.M."/>
            <person name="Davidsen T.M."/>
            <person name="Wayne K.J."/>
            <person name="Tettelin H."/>
            <person name="Glass J.I."/>
            <person name="Rusch D."/>
            <person name="Podicherti R."/>
            <person name="Tsui H.-C.T."/>
            <person name="Winkler M.E."/>
        </authorList>
    </citation>
    <scope>NUCLEOTIDE SEQUENCE</scope>
</reference>
<dbReference type="EMBL" id="UINC01021753">
    <property type="protein sequence ID" value="SVA89975.1"/>
    <property type="molecule type" value="Genomic_DNA"/>
</dbReference>
<gene>
    <name evidence="10" type="ORF">METZ01_LOCUS142829</name>
</gene>
<evidence type="ECO:0000256" key="8">
    <source>
        <dbReference type="ARBA" id="ARBA00023102"/>
    </source>
</evidence>
<dbReference type="GO" id="GO:0004635">
    <property type="term" value="F:phosphoribosyl-AMP cyclohydrolase activity"/>
    <property type="evidence" value="ECO:0007669"/>
    <property type="project" value="UniProtKB-EC"/>
</dbReference>
<dbReference type="EC" id="3.5.4.19" evidence="3"/>
<feature type="domain" description="Phosphoribosyl-AMP cyclohydrolase" evidence="9">
    <location>
        <begin position="30"/>
        <end position="104"/>
    </location>
</feature>
<comment type="pathway">
    <text evidence="2">Amino-acid biosynthesis; L-histidine biosynthesis; L-histidine from 5-phospho-alpha-D-ribose 1-diphosphate: step 3/9.</text>
</comment>
<keyword evidence="5" id="KW-0963">Cytoplasm</keyword>
<dbReference type="InterPro" id="IPR002496">
    <property type="entry name" value="PRib_AMP_CycHydrolase_dom"/>
</dbReference>
<evidence type="ECO:0000256" key="3">
    <source>
        <dbReference type="ARBA" id="ARBA00012721"/>
    </source>
</evidence>
<keyword evidence="6" id="KW-0028">Amino-acid biosynthesis</keyword>
<evidence type="ECO:0000259" key="9">
    <source>
        <dbReference type="Pfam" id="PF01502"/>
    </source>
</evidence>
<dbReference type="PANTHER" id="PTHR42945:SF1">
    <property type="entry name" value="HISTIDINE BIOSYNTHESIS BIFUNCTIONAL PROTEIN HIS7"/>
    <property type="match status" value="1"/>
</dbReference>
<dbReference type="InterPro" id="IPR026660">
    <property type="entry name" value="PRA-CH"/>
</dbReference>
<evidence type="ECO:0000313" key="10">
    <source>
        <dbReference type="EMBL" id="SVA89975.1"/>
    </source>
</evidence>